<comment type="caution">
    <text evidence="1">The sequence shown here is derived from an EMBL/GenBank/DDBJ whole genome shotgun (WGS) entry which is preliminary data.</text>
</comment>
<dbReference type="RefSeq" id="WP_320233818.1">
    <property type="nucleotide sequence ID" value="NZ_JAVIJF010000010.1"/>
</dbReference>
<keyword evidence="2" id="KW-1185">Reference proteome</keyword>
<accession>A0ABU4ZLL1</accession>
<protein>
    <submittedName>
        <fullName evidence="1">Uncharacterized protein</fullName>
    </submittedName>
</protein>
<proteinExistence type="predicted"/>
<evidence type="ECO:0000313" key="2">
    <source>
        <dbReference type="Proteomes" id="UP001276840"/>
    </source>
</evidence>
<dbReference type="EMBL" id="JAVIJF010000010">
    <property type="protein sequence ID" value="MDX8525880.1"/>
    <property type="molecule type" value="Genomic_DNA"/>
</dbReference>
<gene>
    <name evidence="1" type="ORF">RFM68_15310</name>
</gene>
<reference evidence="1 2" key="1">
    <citation type="submission" date="2023-08" db="EMBL/GenBank/DDBJ databases">
        <title>Implementing the SeqCode for naming new Mesorhizobium species isolated from Vachellia karroo root nodules.</title>
        <authorList>
            <person name="Van Lill M."/>
        </authorList>
    </citation>
    <scope>NUCLEOTIDE SEQUENCE [LARGE SCALE GENOMIC DNA]</scope>
    <source>
        <strain evidence="1 2">MSK 1335</strain>
    </source>
</reference>
<evidence type="ECO:0000313" key="1">
    <source>
        <dbReference type="EMBL" id="MDX8525880.1"/>
    </source>
</evidence>
<organism evidence="1 2">
    <name type="scientific">Mesorhizobium montanum</name>
    <dbReference type="NCBI Taxonomy" id="3072323"/>
    <lineage>
        <taxon>Bacteria</taxon>
        <taxon>Pseudomonadati</taxon>
        <taxon>Pseudomonadota</taxon>
        <taxon>Alphaproteobacteria</taxon>
        <taxon>Hyphomicrobiales</taxon>
        <taxon>Phyllobacteriaceae</taxon>
        <taxon>Mesorhizobium</taxon>
    </lineage>
</organism>
<name>A0ABU4ZLL1_9HYPH</name>
<dbReference type="Proteomes" id="UP001276840">
    <property type="component" value="Unassembled WGS sequence"/>
</dbReference>
<sequence>MIRKSSVHRWLAQELSSGSKIKSTHFDEFIDYSPDKYSRNEILNYSIELIAEISGYISESFHLSGVKFIVVFIPLSVTADLKMWNEELLSFLGKPEEPPAVYVIFEDDIFGNESEEYRRPIEVLSQLEKSGVLAIFRSFRDRLSMTNEWEFTNGIYLVRRV</sequence>